<dbReference type="AlphaFoldDB" id="A0A1H8UPE5"/>
<dbReference type="EMBL" id="FODY01000009">
    <property type="protein sequence ID" value="SEP04843.1"/>
    <property type="molecule type" value="Genomic_DNA"/>
</dbReference>
<name>A0A1H8UPE5_9FIRM</name>
<gene>
    <name evidence="2" type="ORF">SAMN04490178_10958</name>
</gene>
<dbReference type="NCBIfam" id="TIGR02593">
    <property type="entry name" value="CRISPR_cas5"/>
    <property type="match status" value="1"/>
</dbReference>
<reference evidence="2 3" key="1">
    <citation type="submission" date="2016-10" db="EMBL/GenBank/DDBJ databases">
        <authorList>
            <person name="de Groot N.N."/>
        </authorList>
    </citation>
    <scope>NUCLEOTIDE SEQUENCE [LARGE SCALE GENOMIC DNA]</scope>
    <source>
        <strain evidence="2 3">DSM 13305</strain>
    </source>
</reference>
<keyword evidence="1" id="KW-0051">Antiviral defense</keyword>
<protein>
    <submittedName>
        <fullName evidence="2">CRISPR-associated protein, Cas5h family</fullName>
    </submittedName>
</protein>
<dbReference type="InterPro" id="IPR021124">
    <property type="entry name" value="CRISPR-assoc_prot_Cas5"/>
</dbReference>
<dbReference type="RefSeq" id="WP_091746146.1">
    <property type="nucleotide sequence ID" value="NZ_FODY01000009.1"/>
</dbReference>
<dbReference type="Gene3D" id="3.30.70.2660">
    <property type="match status" value="1"/>
</dbReference>
<dbReference type="OrthoDB" id="1805474at2"/>
<dbReference type="STRING" id="112903.SAMN04490178_10958"/>
<dbReference type="GO" id="GO:0051607">
    <property type="term" value="P:defense response to virus"/>
    <property type="evidence" value="ECO:0007669"/>
    <property type="project" value="UniProtKB-KW"/>
</dbReference>
<evidence type="ECO:0000313" key="2">
    <source>
        <dbReference type="EMBL" id="SEP04843.1"/>
    </source>
</evidence>
<keyword evidence="3" id="KW-1185">Reference proteome</keyword>
<evidence type="ECO:0000313" key="3">
    <source>
        <dbReference type="Proteomes" id="UP000198847"/>
    </source>
</evidence>
<dbReference type="InterPro" id="IPR013422">
    <property type="entry name" value="CRISPR-assoc_prot_Cas5_N"/>
</dbReference>
<accession>A0A1H8UPE5</accession>
<organism evidence="2 3">
    <name type="scientific">Propionispora vibrioides</name>
    <dbReference type="NCBI Taxonomy" id="112903"/>
    <lineage>
        <taxon>Bacteria</taxon>
        <taxon>Bacillati</taxon>
        <taxon>Bacillota</taxon>
        <taxon>Negativicutes</taxon>
        <taxon>Selenomonadales</taxon>
        <taxon>Sporomusaceae</taxon>
        <taxon>Propionispora</taxon>
    </lineage>
</organism>
<proteinExistence type="predicted"/>
<sequence>MQGIIFDIEGKFAHFRKFYTNSSSLSYSIPPRTVLQGMLAAMFGLPRDSYYRKWNSDHLHIAVRKNGPTYSVTQTLNYIKAVSMGELRKPKEHTQIPFELIVAVKKVSYRLYVSFENEAETAELCERVRQERFVYPPVLGAAPFQADVTYVANAQFVKVEPEDFISVSTVLPVEIVKNIKVEEFALLKEKMPQDFGEDRKLLPARSYLLENQGLPLKVQLRPASCCYSVQYKENEEYITFL</sequence>
<evidence type="ECO:0000256" key="1">
    <source>
        <dbReference type="ARBA" id="ARBA00023118"/>
    </source>
</evidence>
<dbReference type="Proteomes" id="UP000198847">
    <property type="component" value="Unassembled WGS sequence"/>
</dbReference>
<dbReference type="GO" id="GO:0043571">
    <property type="term" value="P:maintenance of CRISPR repeat elements"/>
    <property type="evidence" value="ECO:0007669"/>
    <property type="project" value="InterPro"/>
</dbReference>
<dbReference type="Pfam" id="PF09704">
    <property type="entry name" value="Cas_Cas5d"/>
    <property type="match status" value="1"/>
</dbReference>